<dbReference type="SUPFAM" id="SSF53098">
    <property type="entry name" value="Ribonuclease H-like"/>
    <property type="match status" value="1"/>
</dbReference>
<name>A0A371F6U2_MUCPR</name>
<sequence length="309" mass="36345">KLWVYVLKTKDQVLEKFKQFQALVERQSSKKVYCKQQGIRHEKTLPKTPQLNGLVERINKTLIEMLPKHFWGEALYTVMHVINRNPTVALNMEVLNKIWFDKDVKYDHLRVFGCKAFMHVPKDERSKLDMKTRQCIFIEYGHDEYGYRMYNPVEKKLVRSRNVQFMEDQTIEDIDKVKKSTPEKDNSLSEIDPVRMPVHDLDTADNNVQNGEQHNYLGNGFNIPLDDDVEEEQEMSQDKNLGDAPKPPPIQLRRSNRQRQSSTKYTSDEYVTLTDGEEPECSTHVVLHLDHSDLDLKTDFFSLDDPWQD</sequence>
<feature type="compositionally biased region" description="Acidic residues" evidence="1">
    <location>
        <begin position="225"/>
        <end position="235"/>
    </location>
</feature>
<proteinExistence type="predicted"/>
<dbReference type="AlphaFoldDB" id="A0A371F6U2"/>
<dbReference type="PROSITE" id="PS50994">
    <property type="entry name" value="INTEGRASE"/>
    <property type="match status" value="1"/>
</dbReference>
<dbReference type="EMBL" id="QJKJ01010323">
    <property type="protein sequence ID" value="RDX74016.1"/>
    <property type="molecule type" value="Genomic_DNA"/>
</dbReference>
<feature type="domain" description="Integrase catalytic" evidence="2">
    <location>
        <begin position="1"/>
        <end position="116"/>
    </location>
</feature>
<dbReference type="GO" id="GO:0003676">
    <property type="term" value="F:nucleic acid binding"/>
    <property type="evidence" value="ECO:0007669"/>
    <property type="project" value="InterPro"/>
</dbReference>
<protein>
    <recommendedName>
        <fullName evidence="2">Integrase catalytic domain-containing protein</fullName>
    </recommendedName>
</protein>
<organism evidence="3 4">
    <name type="scientific">Mucuna pruriens</name>
    <name type="common">Velvet bean</name>
    <name type="synonym">Dolichos pruriens</name>
    <dbReference type="NCBI Taxonomy" id="157652"/>
    <lineage>
        <taxon>Eukaryota</taxon>
        <taxon>Viridiplantae</taxon>
        <taxon>Streptophyta</taxon>
        <taxon>Embryophyta</taxon>
        <taxon>Tracheophyta</taxon>
        <taxon>Spermatophyta</taxon>
        <taxon>Magnoliopsida</taxon>
        <taxon>eudicotyledons</taxon>
        <taxon>Gunneridae</taxon>
        <taxon>Pentapetalae</taxon>
        <taxon>rosids</taxon>
        <taxon>fabids</taxon>
        <taxon>Fabales</taxon>
        <taxon>Fabaceae</taxon>
        <taxon>Papilionoideae</taxon>
        <taxon>50 kb inversion clade</taxon>
        <taxon>NPAAA clade</taxon>
        <taxon>indigoferoid/millettioid clade</taxon>
        <taxon>Phaseoleae</taxon>
        <taxon>Mucuna</taxon>
    </lineage>
</organism>
<dbReference type="InterPro" id="IPR039537">
    <property type="entry name" value="Retrotran_Ty1/copia-like"/>
</dbReference>
<accession>A0A371F6U2</accession>
<feature type="non-terminal residue" evidence="3">
    <location>
        <position position="309"/>
    </location>
</feature>
<dbReference type="InterPro" id="IPR036397">
    <property type="entry name" value="RNaseH_sf"/>
</dbReference>
<dbReference type="Proteomes" id="UP000257109">
    <property type="component" value="Unassembled WGS sequence"/>
</dbReference>
<dbReference type="PANTHER" id="PTHR42648">
    <property type="entry name" value="TRANSPOSASE, PUTATIVE-RELATED"/>
    <property type="match status" value="1"/>
</dbReference>
<dbReference type="InterPro" id="IPR012337">
    <property type="entry name" value="RNaseH-like_sf"/>
</dbReference>
<evidence type="ECO:0000259" key="2">
    <source>
        <dbReference type="PROSITE" id="PS50994"/>
    </source>
</evidence>
<dbReference type="InterPro" id="IPR001584">
    <property type="entry name" value="Integrase_cat-core"/>
</dbReference>
<dbReference type="InterPro" id="IPR057670">
    <property type="entry name" value="SH3_retrovirus"/>
</dbReference>
<feature type="compositionally biased region" description="Polar residues" evidence="1">
    <location>
        <begin position="204"/>
        <end position="213"/>
    </location>
</feature>
<dbReference type="Pfam" id="PF25597">
    <property type="entry name" value="SH3_retrovirus"/>
    <property type="match status" value="1"/>
</dbReference>
<keyword evidence="4" id="KW-1185">Reference proteome</keyword>
<evidence type="ECO:0000313" key="4">
    <source>
        <dbReference type="Proteomes" id="UP000257109"/>
    </source>
</evidence>
<dbReference type="OrthoDB" id="413361at2759"/>
<reference evidence="3" key="1">
    <citation type="submission" date="2018-05" db="EMBL/GenBank/DDBJ databases">
        <title>Draft genome of Mucuna pruriens seed.</title>
        <authorList>
            <person name="Nnadi N.E."/>
            <person name="Vos R."/>
            <person name="Hasami M.H."/>
            <person name="Devisetty U.K."/>
            <person name="Aguiy J.C."/>
        </authorList>
    </citation>
    <scope>NUCLEOTIDE SEQUENCE [LARGE SCALE GENOMIC DNA]</scope>
    <source>
        <strain evidence="3">JCA_2017</strain>
    </source>
</reference>
<evidence type="ECO:0000313" key="3">
    <source>
        <dbReference type="EMBL" id="RDX74016.1"/>
    </source>
</evidence>
<dbReference type="PANTHER" id="PTHR42648:SF28">
    <property type="entry name" value="TRANSPOSON-ENCODED PROTEIN WITH RIBONUCLEASE H-LIKE AND RETROVIRUS ZINC FINGER-LIKE DOMAINS"/>
    <property type="match status" value="1"/>
</dbReference>
<evidence type="ECO:0000256" key="1">
    <source>
        <dbReference type="SAM" id="MobiDB-lite"/>
    </source>
</evidence>
<dbReference type="GO" id="GO:0015074">
    <property type="term" value="P:DNA integration"/>
    <property type="evidence" value="ECO:0007669"/>
    <property type="project" value="InterPro"/>
</dbReference>
<gene>
    <name evidence="3" type="ORF">CR513_46284</name>
</gene>
<dbReference type="STRING" id="157652.A0A371F6U2"/>
<dbReference type="Gene3D" id="3.30.420.10">
    <property type="entry name" value="Ribonuclease H-like superfamily/Ribonuclease H"/>
    <property type="match status" value="1"/>
</dbReference>
<feature type="region of interest" description="Disordered" evidence="1">
    <location>
        <begin position="204"/>
        <end position="274"/>
    </location>
</feature>
<comment type="caution">
    <text evidence="3">The sequence shown here is derived from an EMBL/GenBank/DDBJ whole genome shotgun (WGS) entry which is preliminary data.</text>
</comment>
<feature type="non-terminal residue" evidence="3">
    <location>
        <position position="1"/>
    </location>
</feature>